<dbReference type="GO" id="GO:0005524">
    <property type="term" value="F:ATP binding"/>
    <property type="evidence" value="ECO:0007669"/>
    <property type="project" value="UniProtKB-KW"/>
</dbReference>
<gene>
    <name evidence="13" type="ORF">D1832_08570</name>
</gene>
<proteinExistence type="inferred from homology"/>
<dbReference type="InterPro" id="IPR003439">
    <property type="entry name" value="ABC_transporter-like_ATP-bd"/>
</dbReference>
<feature type="region of interest" description="Disordered" evidence="10">
    <location>
        <begin position="273"/>
        <end position="298"/>
    </location>
</feature>
<feature type="transmembrane region" description="Helical" evidence="9">
    <location>
        <begin position="77"/>
        <end position="101"/>
    </location>
</feature>
<reference evidence="13 14" key="1">
    <citation type="submission" date="2018-08" db="EMBL/GenBank/DDBJ databases">
        <title>Whole genome sequence analysis of Dermacoccus abyssi bacteria isolated from Deep Mariana trench Micromonospora spp reveals genes involved in the environmental adaptation and production of secondary metabolites.</title>
        <authorList>
            <person name="Abdel-Mageed W.M."/>
            <person name="Lehri B."/>
            <person name="Nouioui I."/>
            <person name="Goodfellow I."/>
            <person name="Jaspars M."/>
            <person name="Karlyshev A."/>
        </authorList>
    </citation>
    <scope>NUCLEOTIDE SEQUENCE [LARGE SCALE GENOMIC DNA]</scope>
    <source>
        <strain evidence="13 14">MT1.1</strain>
    </source>
</reference>
<keyword evidence="2 9" id="KW-0813">Transport</keyword>
<keyword evidence="7 9" id="KW-1133">Transmembrane helix</keyword>
<evidence type="ECO:0000256" key="10">
    <source>
        <dbReference type="SAM" id="MobiDB-lite"/>
    </source>
</evidence>
<dbReference type="PROSITE" id="PS50893">
    <property type="entry name" value="ABC_TRANSPORTER_2"/>
    <property type="match status" value="1"/>
</dbReference>
<feature type="domain" description="ABC transmembrane type-1" evidence="12">
    <location>
        <begin position="73"/>
        <end position="263"/>
    </location>
</feature>
<comment type="similarity">
    <text evidence="9">Belongs to the binding-protein-dependent transport system permease family.</text>
</comment>
<evidence type="ECO:0000256" key="3">
    <source>
        <dbReference type="ARBA" id="ARBA00022475"/>
    </source>
</evidence>
<dbReference type="InterPro" id="IPR000515">
    <property type="entry name" value="MetI-like"/>
</dbReference>
<evidence type="ECO:0000313" key="14">
    <source>
        <dbReference type="Proteomes" id="UP000285376"/>
    </source>
</evidence>
<keyword evidence="5" id="KW-0547">Nucleotide-binding</keyword>
<dbReference type="Proteomes" id="UP000285376">
    <property type="component" value="Unassembled WGS sequence"/>
</dbReference>
<dbReference type="SMART" id="SM00382">
    <property type="entry name" value="AAA"/>
    <property type="match status" value="1"/>
</dbReference>
<dbReference type="PANTHER" id="PTHR43386:SF23">
    <property type="entry name" value="ABC TRANSPORTER"/>
    <property type="match status" value="1"/>
</dbReference>
<evidence type="ECO:0000256" key="8">
    <source>
        <dbReference type="ARBA" id="ARBA00023136"/>
    </source>
</evidence>
<evidence type="ECO:0000256" key="2">
    <source>
        <dbReference type="ARBA" id="ARBA00022448"/>
    </source>
</evidence>
<keyword evidence="4 9" id="KW-0812">Transmembrane</keyword>
<dbReference type="EMBL" id="QWLM01000008">
    <property type="protein sequence ID" value="RHW45742.1"/>
    <property type="molecule type" value="Genomic_DNA"/>
</dbReference>
<dbReference type="InterPro" id="IPR035906">
    <property type="entry name" value="MetI-like_sf"/>
</dbReference>
<dbReference type="CDD" id="cd06261">
    <property type="entry name" value="TM_PBP2"/>
    <property type="match status" value="1"/>
</dbReference>
<keyword evidence="8 9" id="KW-0472">Membrane</keyword>
<evidence type="ECO:0000256" key="6">
    <source>
        <dbReference type="ARBA" id="ARBA00022840"/>
    </source>
</evidence>
<feature type="transmembrane region" description="Helical" evidence="9">
    <location>
        <begin position="122"/>
        <end position="145"/>
    </location>
</feature>
<evidence type="ECO:0000256" key="9">
    <source>
        <dbReference type="RuleBase" id="RU363032"/>
    </source>
</evidence>
<dbReference type="InterPro" id="IPR027417">
    <property type="entry name" value="P-loop_NTPase"/>
</dbReference>
<dbReference type="Pfam" id="PF00005">
    <property type="entry name" value="ABC_tran"/>
    <property type="match status" value="1"/>
</dbReference>
<dbReference type="PROSITE" id="PS50928">
    <property type="entry name" value="ABC_TM1"/>
    <property type="match status" value="1"/>
</dbReference>
<feature type="transmembrane region" description="Helical" evidence="9">
    <location>
        <begin position="242"/>
        <end position="264"/>
    </location>
</feature>
<feature type="domain" description="ABC transporter" evidence="11">
    <location>
        <begin position="303"/>
        <end position="542"/>
    </location>
</feature>
<sequence length="553" mass="57600">MSPRSVSAGLRPRRGPAIVLALIAAYAVLWPLLASSGMRESNYDTARTAPGWPHVMGTDTLGFDVSVQVAEALRVSLVVALGAALVATVLGLAVGTAAASLGGRADRLLMRVTDAVASVPHLLAAIVVVAMFRGSVTAILIALALTHWPTVARVVRAETQAVLASDYVACSRVAGASSTQIVRHHVLSAVAPQTALAVTMLVPHAIWHESTLSFLGIGLRPEQASLGTLIATSRAGLLTGQWWPLVFPSIFLVVLTLALSSLYAKRTRRASAPPALVEAEQDGSEEPSDEASGARDSGHRAALHLEHVSVRRSRGEQTTLACDDISFAVAAGEVTALVGESGAGKSTLVAACCGLVPRDARVEGRIVAGDIVVDPHRPGSASAQVGHVPQDVSDAFTPTRRLRGQIEEVHRRHDGARALAELCELAHLDENLLERFPHQLSGGQLARAALVAALASEPRVLVADEPTAGLDPELASQLLAVLRGIADDAGVAVLVVTHEIDAVLSGDLVDRVAVLRDGVLVAHTEPAALAAETSDDYLRALTATAARVGQGER</sequence>
<dbReference type="PANTHER" id="PTHR43386">
    <property type="entry name" value="OLIGOPEPTIDE TRANSPORT SYSTEM PERMEASE PROTEIN APPC"/>
    <property type="match status" value="1"/>
</dbReference>
<keyword evidence="6 13" id="KW-0067">ATP-binding</keyword>
<evidence type="ECO:0000259" key="11">
    <source>
        <dbReference type="PROSITE" id="PS50893"/>
    </source>
</evidence>
<dbReference type="PROSITE" id="PS00211">
    <property type="entry name" value="ABC_TRANSPORTER_1"/>
    <property type="match status" value="1"/>
</dbReference>
<dbReference type="GO" id="GO:0005886">
    <property type="term" value="C:plasma membrane"/>
    <property type="evidence" value="ECO:0007669"/>
    <property type="project" value="UniProtKB-SubCell"/>
</dbReference>
<dbReference type="InterPro" id="IPR017871">
    <property type="entry name" value="ABC_transporter-like_CS"/>
</dbReference>
<evidence type="ECO:0000313" key="13">
    <source>
        <dbReference type="EMBL" id="RHW45742.1"/>
    </source>
</evidence>
<dbReference type="Gene3D" id="1.10.3720.10">
    <property type="entry name" value="MetI-like"/>
    <property type="match status" value="1"/>
</dbReference>
<dbReference type="GO" id="GO:0016887">
    <property type="term" value="F:ATP hydrolysis activity"/>
    <property type="evidence" value="ECO:0007669"/>
    <property type="project" value="InterPro"/>
</dbReference>
<dbReference type="RefSeq" id="WP_118913489.1">
    <property type="nucleotide sequence ID" value="NZ_CBCRVH010000009.1"/>
</dbReference>
<evidence type="ECO:0000256" key="5">
    <source>
        <dbReference type="ARBA" id="ARBA00022741"/>
    </source>
</evidence>
<keyword evidence="3" id="KW-1003">Cell membrane</keyword>
<evidence type="ECO:0000259" key="12">
    <source>
        <dbReference type="PROSITE" id="PS50928"/>
    </source>
</evidence>
<dbReference type="GO" id="GO:0055085">
    <property type="term" value="P:transmembrane transport"/>
    <property type="evidence" value="ECO:0007669"/>
    <property type="project" value="InterPro"/>
</dbReference>
<comment type="caution">
    <text evidence="13">The sequence shown here is derived from an EMBL/GenBank/DDBJ whole genome shotgun (WGS) entry which is preliminary data.</text>
</comment>
<evidence type="ECO:0000256" key="7">
    <source>
        <dbReference type="ARBA" id="ARBA00022989"/>
    </source>
</evidence>
<protein>
    <submittedName>
        <fullName evidence="13">ATP-binding cassette domain-containing protein</fullName>
    </submittedName>
</protein>
<dbReference type="SUPFAM" id="SSF161098">
    <property type="entry name" value="MetI-like"/>
    <property type="match status" value="1"/>
</dbReference>
<dbReference type="AlphaFoldDB" id="A0A417Z5W4"/>
<organism evidence="13 14">
    <name type="scientific">Dermacoccus abyssi</name>
    <dbReference type="NCBI Taxonomy" id="322596"/>
    <lineage>
        <taxon>Bacteria</taxon>
        <taxon>Bacillati</taxon>
        <taxon>Actinomycetota</taxon>
        <taxon>Actinomycetes</taxon>
        <taxon>Micrococcales</taxon>
        <taxon>Dermacoccaceae</taxon>
        <taxon>Dermacoccus</taxon>
    </lineage>
</organism>
<name>A0A417Z5W4_9MICO</name>
<evidence type="ECO:0000256" key="4">
    <source>
        <dbReference type="ARBA" id="ARBA00022692"/>
    </source>
</evidence>
<dbReference type="SUPFAM" id="SSF52540">
    <property type="entry name" value="P-loop containing nucleoside triphosphate hydrolases"/>
    <property type="match status" value="1"/>
</dbReference>
<dbReference type="Gene3D" id="3.40.50.300">
    <property type="entry name" value="P-loop containing nucleotide triphosphate hydrolases"/>
    <property type="match status" value="1"/>
</dbReference>
<feature type="compositionally biased region" description="Acidic residues" evidence="10">
    <location>
        <begin position="279"/>
        <end position="289"/>
    </location>
</feature>
<comment type="subcellular location">
    <subcellularLocation>
        <location evidence="1 9">Cell membrane</location>
        <topology evidence="1 9">Multi-pass membrane protein</topology>
    </subcellularLocation>
</comment>
<dbReference type="Pfam" id="PF00528">
    <property type="entry name" value="BPD_transp_1"/>
    <property type="match status" value="1"/>
</dbReference>
<evidence type="ECO:0000256" key="1">
    <source>
        <dbReference type="ARBA" id="ARBA00004651"/>
    </source>
</evidence>
<dbReference type="InterPro" id="IPR050366">
    <property type="entry name" value="BP-dependent_transpt_permease"/>
</dbReference>
<dbReference type="InterPro" id="IPR003593">
    <property type="entry name" value="AAA+_ATPase"/>
</dbReference>
<accession>A0A417Z5W4</accession>